<accession>A0A4Y3QW07</accession>
<keyword evidence="4" id="KW-1185">Reference proteome</keyword>
<proteinExistence type="predicted"/>
<evidence type="ECO:0000256" key="1">
    <source>
        <dbReference type="ARBA" id="ARBA00022857"/>
    </source>
</evidence>
<gene>
    <name evidence="3" type="ORF">SCA03_16900</name>
</gene>
<organism evidence="3 4">
    <name type="scientific">Streptomyces cacaoi</name>
    <dbReference type="NCBI Taxonomy" id="1898"/>
    <lineage>
        <taxon>Bacteria</taxon>
        <taxon>Bacillati</taxon>
        <taxon>Actinomycetota</taxon>
        <taxon>Actinomycetes</taxon>
        <taxon>Kitasatosporales</taxon>
        <taxon>Streptomycetaceae</taxon>
        <taxon>Streptomyces</taxon>
    </lineage>
</organism>
<sequence>MRTLRFHEYGAPLSVLRLEDAEPPSPGRSQIRVRVQACGLTPADWALCGGLFAGDLPRGIGLEVSGTVDAVGDEVTGVEIGDPVFGPAPYTGPTAGASEQALLDTWFPRPPGLAPAAVAALPMAVETAYRGLDEIGVRDGTTVLVHGAGSTVGYAAVQIALQRGARVIATAGETYANALRAVGADVTGYGDGMAERVMAIAGGPVDLALDAAPVSNALPGLVRTVKAPEDVLTLSDFAAAEELGVRVSFGTRTTQRNDVLGGYANLAAEGRFSVPVARTFPLEDWRTAAELSQSGQARGKLVLEIG</sequence>
<dbReference type="Proteomes" id="UP000319210">
    <property type="component" value="Unassembled WGS sequence"/>
</dbReference>
<dbReference type="InterPro" id="IPR036291">
    <property type="entry name" value="NAD(P)-bd_dom_sf"/>
</dbReference>
<dbReference type="SMART" id="SM00829">
    <property type="entry name" value="PKS_ER"/>
    <property type="match status" value="1"/>
</dbReference>
<dbReference type="PANTHER" id="PTHR44154">
    <property type="entry name" value="QUINONE OXIDOREDUCTASE"/>
    <property type="match status" value="1"/>
</dbReference>
<dbReference type="SUPFAM" id="SSF51735">
    <property type="entry name" value="NAD(P)-binding Rossmann-fold domains"/>
    <property type="match status" value="1"/>
</dbReference>
<dbReference type="GO" id="GO:0016491">
    <property type="term" value="F:oxidoreductase activity"/>
    <property type="evidence" value="ECO:0007669"/>
    <property type="project" value="InterPro"/>
</dbReference>
<dbReference type="PANTHER" id="PTHR44154:SF1">
    <property type="entry name" value="QUINONE OXIDOREDUCTASE"/>
    <property type="match status" value="1"/>
</dbReference>
<protein>
    <submittedName>
        <fullName evidence="3">Oxidoreductase</fullName>
    </submittedName>
</protein>
<dbReference type="Gene3D" id="3.40.50.720">
    <property type="entry name" value="NAD(P)-binding Rossmann-like Domain"/>
    <property type="match status" value="1"/>
</dbReference>
<evidence type="ECO:0000313" key="4">
    <source>
        <dbReference type="Proteomes" id="UP000319210"/>
    </source>
</evidence>
<evidence type="ECO:0000259" key="2">
    <source>
        <dbReference type="SMART" id="SM00829"/>
    </source>
</evidence>
<reference evidence="3 4" key="1">
    <citation type="submission" date="2019-06" db="EMBL/GenBank/DDBJ databases">
        <title>Whole genome shotgun sequence of Streptomyces cacaoi subsp. cacaoi NBRC 12748.</title>
        <authorList>
            <person name="Hosoyama A."/>
            <person name="Uohara A."/>
            <person name="Ohji S."/>
            <person name="Ichikawa N."/>
        </authorList>
    </citation>
    <scope>NUCLEOTIDE SEQUENCE [LARGE SCALE GENOMIC DNA]</scope>
    <source>
        <strain evidence="3 4">NBRC 12748</strain>
    </source>
</reference>
<comment type="caution">
    <text evidence="3">The sequence shown here is derived from an EMBL/GenBank/DDBJ whole genome shotgun (WGS) entry which is preliminary data.</text>
</comment>
<dbReference type="InterPro" id="IPR020843">
    <property type="entry name" value="ER"/>
</dbReference>
<dbReference type="OrthoDB" id="2665481at2"/>
<feature type="domain" description="Enoyl reductase (ER)" evidence="2">
    <location>
        <begin position="11"/>
        <end position="303"/>
    </location>
</feature>
<dbReference type="CDD" id="cd05289">
    <property type="entry name" value="MDR_like_2"/>
    <property type="match status" value="1"/>
</dbReference>
<name>A0A4Y3QW07_STRCI</name>
<dbReference type="SUPFAM" id="SSF50129">
    <property type="entry name" value="GroES-like"/>
    <property type="match status" value="1"/>
</dbReference>
<dbReference type="InterPro" id="IPR011032">
    <property type="entry name" value="GroES-like_sf"/>
</dbReference>
<dbReference type="InterPro" id="IPR013154">
    <property type="entry name" value="ADH-like_N"/>
</dbReference>
<dbReference type="AlphaFoldDB" id="A0A4Y3QW07"/>
<dbReference type="InterPro" id="IPR051603">
    <property type="entry name" value="Zinc-ADH_QOR/CCCR"/>
</dbReference>
<dbReference type="Gene3D" id="3.90.180.10">
    <property type="entry name" value="Medium-chain alcohol dehydrogenases, catalytic domain"/>
    <property type="match status" value="1"/>
</dbReference>
<keyword evidence="1" id="KW-0521">NADP</keyword>
<dbReference type="Pfam" id="PF13602">
    <property type="entry name" value="ADH_zinc_N_2"/>
    <property type="match status" value="1"/>
</dbReference>
<dbReference type="RefSeq" id="WP_086814453.1">
    <property type="nucleotide sequence ID" value="NZ_BJMM01000006.1"/>
</dbReference>
<dbReference type="Pfam" id="PF08240">
    <property type="entry name" value="ADH_N"/>
    <property type="match status" value="1"/>
</dbReference>
<dbReference type="EMBL" id="BJMM01000006">
    <property type="protein sequence ID" value="GEB49139.1"/>
    <property type="molecule type" value="Genomic_DNA"/>
</dbReference>
<evidence type="ECO:0000313" key="3">
    <source>
        <dbReference type="EMBL" id="GEB49139.1"/>
    </source>
</evidence>